<evidence type="ECO:0000256" key="16">
    <source>
        <dbReference type="SAM" id="Phobius"/>
    </source>
</evidence>
<dbReference type="Gene3D" id="3.30.200.20">
    <property type="entry name" value="Phosphorylase Kinase, domain 1"/>
    <property type="match status" value="1"/>
</dbReference>
<comment type="caution">
    <text evidence="18">The sequence shown here is derived from an EMBL/GenBank/DDBJ whole genome shotgun (WGS) entry which is preliminary data.</text>
</comment>
<dbReference type="InterPro" id="IPR011009">
    <property type="entry name" value="Kinase-like_dom_sf"/>
</dbReference>
<evidence type="ECO:0000256" key="12">
    <source>
        <dbReference type="ARBA" id="ARBA00023136"/>
    </source>
</evidence>
<comment type="subcellular location">
    <subcellularLocation>
        <location evidence="1">Membrane</location>
        <topology evidence="1">Single-pass membrane protein</topology>
    </subcellularLocation>
</comment>
<feature type="binding site" evidence="15">
    <location>
        <position position="780"/>
    </location>
    <ligand>
        <name>ATP</name>
        <dbReference type="ChEBI" id="CHEBI:30616"/>
    </ligand>
</feature>
<dbReference type="PANTHER" id="PTHR48005">
    <property type="entry name" value="LEUCINE RICH REPEAT KINASE 2"/>
    <property type="match status" value="1"/>
</dbReference>
<evidence type="ECO:0000256" key="6">
    <source>
        <dbReference type="ARBA" id="ARBA00022692"/>
    </source>
</evidence>
<dbReference type="PANTHER" id="PTHR48005:SF70">
    <property type="entry name" value="MDIS1-INTERACTING RECEPTOR LIKE KINASE 2-LIKE"/>
    <property type="match status" value="1"/>
</dbReference>
<dbReference type="FunFam" id="1.10.510.10:FF:000445">
    <property type="entry name" value="MDIS1-interacting receptor like kinase 2"/>
    <property type="match status" value="1"/>
</dbReference>
<evidence type="ECO:0000256" key="4">
    <source>
        <dbReference type="ARBA" id="ARBA00022614"/>
    </source>
</evidence>
<dbReference type="NCBIfam" id="TIGR01662">
    <property type="entry name" value="HAD-SF-IIIA"/>
    <property type="match status" value="1"/>
</dbReference>
<evidence type="ECO:0000256" key="10">
    <source>
        <dbReference type="ARBA" id="ARBA00022840"/>
    </source>
</evidence>
<keyword evidence="19" id="KW-1185">Reference proteome</keyword>
<keyword evidence="7" id="KW-0677">Repeat</keyword>
<dbReference type="InterPro" id="IPR027706">
    <property type="entry name" value="PGP_Pase"/>
</dbReference>
<dbReference type="NCBIfam" id="TIGR01668">
    <property type="entry name" value="YqeG_hyp_ppase"/>
    <property type="match status" value="1"/>
</dbReference>
<dbReference type="SUPFAM" id="SSF56784">
    <property type="entry name" value="HAD-like"/>
    <property type="match status" value="1"/>
</dbReference>
<dbReference type="InterPro" id="IPR036412">
    <property type="entry name" value="HAD-like_sf"/>
</dbReference>
<evidence type="ECO:0000256" key="15">
    <source>
        <dbReference type="PROSITE-ProRule" id="PRU10141"/>
    </source>
</evidence>
<evidence type="ECO:0000256" key="8">
    <source>
        <dbReference type="ARBA" id="ARBA00022741"/>
    </source>
</evidence>
<dbReference type="GO" id="GO:0016020">
    <property type="term" value="C:membrane"/>
    <property type="evidence" value="ECO:0007669"/>
    <property type="project" value="UniProtKB-SubCell"/>
</dbReference>
<evidence type="ECO:0000256" key="13">
    <source>
        <dbReference type="ARBA" id="ARBA00047899"/>
    </source>
</evidence>
<dbReference type="GO" id="GO:0004674">
    <property type="term" value="F:protein serine/threonine kinase activity"/>
    <property type="evidence" value="ECO:0007669"/>
    <property type="project" value="UniProtKB-KW"/>
</dbReference>
<proteinExistence type="predicted"/>
<dbReference type="InterPro" id="IPR008266">
    <property type="entry name" value="Tyr_kinase_AS"/>
</dbReference>
<keyword evidence="9" id="KW-0418">Kinase</keyword>
<evidence type="ECO:0000256" key="2">
    <source>
        <dbReference type="ARBA" id="ARBA00012513"/>
    </source>
</evidence>
<dbReference type="PROSITE" id="PS00107">
    <property type="entry name" value="PROTEIN_KINASE_ATP"/>
    <property type="match status" value="1"/>
</dbReference>
<sequence>MWCADLKAALGQRFNFGAIVCFAGVVAKNRHLALPHVAVPDIRYINWVDLRRRGFEGVVFDKDNAITAPYSLTLWGPLASSLEQCKSVFSPNVAVFSNSAGLFEYDHDGSRARTFEGAIGIKVIRHRVKKPAGNAEEIGKHFGCESSQLIMVGDQPFTDIVYGNQNGFLTILTEPLSLAGEPFIVKQVGCWDFVEWIQYFWQGGCKLWYLEMNENPLVAGFRLNVYLMVYELILKKLCSLKAIPMASKIEFCFTVTLFILVSTSEAAISTPAPSTTTRRQQSEALLIWKASLDNDNTSLLSSWVGNSACHWVGIVCDDISSVRHVNLTGYGLKGNLTILSLRDNDLCGRIPEEIGMLKSLSVLELRKNNLTGSIPASIGNLTKLTKMYMMHNQLYGSIPPEIGKLKLLTHVGFVANQLNGSIPLEMNNLTYLKFVILSENKFSGYLPQNVCASLSLEIFTAHSNYFVGSIPMSLRNCTSLVRMRLERNQLSEMGAVPKVAEFENLQQQNFWGNSSSACRATQLHVIDLSSNNLVGTIPKGLKSLVSLFNLNLAENKLNGSVPLEIGMLSNLQNLNIAVNNVSGSIPRQLIGCRKPDTSRNWGLKTLEVFNLSHNAFSGSIPSTFDEMLSLTAVDISSNQLEGPLPDSKVFYQAPIEAYENNKGLCGNVMGLSACPSSRKHSNDLVILVVVLVLGTLFLAVIVSGIMYVLCIRLPARNNLNRPRDAQNENPFQIWSFDGKMTYRNIIEATENFHPRHCVGEGGHASVYKAGLQTGQAVAVKRFNTINEGVVADPKAFETLFLVYGFVEGGSLEKILSDNKEAHMFQWSKRVNLVKNLANALSYMHHDCSPPVVHRDISSKNILVDLEYEGYISDFGTARLLKPNSSNWTSIAGTVGYTAPEFAYTLEVNEKCDVYSFGMVLLEVLMGKHPRDLISVLFSSSPSTSSTAHNILLKDVFDQRLISPTKQDAADVVSVAKLAFACLQNNPESRPAMKQVSQYLSAERAPLPTMFSRITLGILVKIDGFPQDVNLSM</sequence>
<dbReference type="InterPro" id="IPR000719">
    <property type="entry name" value="Prot_kinase_dom"/>
</dbReference>
<dbReference type="Pfam" id="PF00560">
    <property type="entry name" value="LRR_1"/>
    <property type="match status" value="2"/>
</dbReference>
<evidence type="ECO:0000256" key="14">
    <source>
        <dbReference type="ARBA" id="ARBA00048679"/>
    </source>
</evidence>
<dbReference type="GO" id="GO:0005524">
    <property type="term" value="F:ATP binding"/>
    <property type="evidence" value="ECO:0007669"/>
    <property type="project" value="UniProtKB-UniRule"/>
</dbReference>
<name>A0A8K0H0L4_9ROSA</name>
<dbReference type="FunFam" id="3.40.50.1000:FF:000148">
    <property type="entry name" value="Haloacid dehalogenase superfamily protein"/>
    <property type="match status" value="1"/>
</dbReference>
<dbReference type="OrthoDB" id="1188832at2759"/>
<dbReference type="InterPro" id="IPR023214">
    <property type="entry name" value="HAD_sf"/>
</dbReference>
<evidence type="ECO:0000256" key="9">
    <source>
        <dbReference type="ARBA" id="ARBA00022777"/>
    </source>
</evidence>
<feature type="transmembrane region" description="Helical" evidence="16">
    <location>
        <begin position="684"/>
        <end position="711"/>
    </location>
</feature>
<evidence type="ECO:0000256" key="7">
    <source>
        <dbReference type="ARBA" id="ARBA00022737"/>
    </source>
</evidence>
<dbReference type="Gene3D" id="3.40.50.1000">
    <property type="entry name" value="HAD superfamily/HAD-like"/>
    <property type="match status" value="1"/>
</dbReference>
<evidence type="ECO:0000259" key="17">
    <source>
        <dbReference type="PROSITE" id="PS50011"/>
    </source>
</evidence>
<dbReference type="Pfam" id="PF08263">
    <property type="entry name" value="LRRNT_2"/>
    <property type="match status" value="1"/>
</dbReference>
<dbReference type="EMBL" id="VOIH02000006">
    <property type="protein sequence ID" value="KAF3443489.1"/>
    <property type="molecule type" value="Genomic_DNA"/>
</dbReference>
<evidence type="ECO:0000256" key="5">
    <source>
        <dbReference type="ARBA" id="ARBA00022679"/>
    </source>
</evidence>
<keyword evidence="10 15" id="KW-0067">ATP-binding</keyword>
<dbReference type="PROSITE" id="PS00109">
    <property type="entry name" value="PROTEIN_KINASE_TYR"/>
    <property type="match status" value="1"/>
</dbReference>
<dbReference type="FunFam" id="3.80.10.10:FF:000095">
    <property type="entry name" value="LRR receptor-like serine/threonine-protein kinase GSO1"/>
    <property type="match status" value="1"/>
</dbReference>
<keyword evidence="5" id="KW-0808">Transferase</keyword>
<dbReference type="InterPro" id="IPR032675">
    <property type="entry name" value="LRR_dom_sf"/>
</dbReference>
<keyword evidence="11 16" id="KW-1133">Transmembrane helix</keyword>
<reference evidence="18" key="1">
    <citation type="submission" date="2020-03" db="EMBL/GenBank/DDBJ databases">
        <title>A high-quality chromosome-level genome assembly of a woody plant with both climbing and erect habits, Rhamnella rubrinervis.</title>
        <authorList>
            <person name="Lu Z."/>
            <person name="Yang Y."/>
            <person name="Zhu X."/>
            <person name="Sun Y."/>
        </authorList>
    </citation>
    <scope>NUCLEOTIDE SEQUENCE</scope>
    <source>
        <strain evidence="18">BYM</strain>
        <tissue evidence="18">Leaf</tissue>
    </source>
</reference>
<dbReference type="GO" id="GO:0008962">
    <property type="term" value="F:phosphatidylglycerophosphatase activity"/>
    <property type="evidence" value="ECO:0007669"/>
    <property type="project" value="InterPro"/>
</dbReference>
<keyword evidence="4" id="KW-0433">Leucine-rich repeat</keyword>
<dbReference type="Pfam" id="PF09419">
    <property type="entry name" value="PGP_phosphatase"/>
    <property type="match status" value="1"/>
</dbReference>
<evidence type="ECO:0000256" key="11">
    <source>
        <dbReference type="ARBA" id="ARBA00022989"/>
    </source>
</evidence>
<keyword evidence="8 15" id="KW-0547">Nucleotide-binding</keyword>
<evidence type="ECO:0000256" key="1">
    <source>
        <dbReference type="ARBA" id="ARBA00004167"/>
    </source>
</evidence>
<comment type="catalytic activity">
    <reaction evidence="13">
        <text>L-threonyl-[protein] + ATP = O-phospho-L-threonyl-[protein] + ADP + H(+)</text>
        <dbReference type="Rhea" id="RHEA:46608"/>
        <dbReference type="Rhea" id="RHEA-COMP:11060"/>
        <dbReference type="Rhea" id="RHEA-COMP:11605"/>
        <dbReference type="ChEBI" id="CHEBI:15378"/>
        <dbReference type="ChEBI" id="CHEBI:30013"/>
        <dbReference type="ChEBI" id="CHEBI:30616"/>
        <dbReference type="ChEBI" id="CHEBI:61977"/>
        <dbReference type="ChEBI" id="CHEBI:456216"/>
        <dbReference type="EC" id="2.7.11.1"/>
    </reaction>
</comment>
<dbReference type="AlphaFoldDB" id="A0A8K0H0L4"/>
<accession>A0A8K0H0L4</accession>
<comment type="catalytic activity">
    <reaction evidence="14">
        <text>L-seryl-[protein] + ATP = O-phospho-L-seryl-[protein] + ADP + H(+)</text>
        <dbReference type="Rhea" id="RHEA:17989"/>
        <dbReference type="Rhea" id="RHEA-COMP:9863"/>
        <dbReference type="Rhea" id="RHEA-COMP:11604"/>
        <dbReference type="ChEBI" id="CHEBI:15378"/>
        <dbReference type="ChEBI" id="CHEBI:29999"/>
        <dbReference type="ChEBI" id="CHEBI:30616"/>
        <dbReference type="ChEBI" id="CHEBI:83421"/>
        <dbReference type="ChEBI" id="CHEBI:456216"/>
        <dbReference type="EC" id="2.7.11.1"/>
    </reaction>
</comment>
<dbReference type="SUPFAM" id="SSF56112">
    <property type="entry name" value="Protein kinase-like (PK-like)"/>
    <property type="match status" value="1"/>
</dbReference>
<evidence type="ECO:0000313" key="18">
    <source>
        <dbReference type="EMBL" id="KAF3443489.1"/>
    </source>
</evidence>
<evidence type="ECO:0000313" key="19">
    <source>
        <dbReference type="Proteomes" id="UP000796880"/>
    </source>
</evidence>
<dbReference type="InterPro" id="IPR017441">
    <property type="entry name" value="Protein_kinase_ATP_BS"/>
</dbReference>
<dbReference type="Pfam" id="PF13855">
    <property type="entry name" value="LRR_8"/>
    <property type="match status" value="1"/>
</dbReference>
<keyword evidence="6 16" id="KW-0812">Transmembrane</keyword>
<keyword evidence="12 16" id="KW-0472">Membrane</keyword>
<dbReference type="InterPro" id="IPR051420">
    <property type="entry name" value="Ser_Thr_Kinases_DiverseReg"/>
</dbReference>
<dbReference type="InterPro" id="IPR001611">
    <property type="entry name" value="Leu-rich_rpt"/>
</dbReference>
<organism evidence="18 19">
    <name type="scientific">Rhamnella rubrinervis</name>
    <dbReference type="NCBI Taxonomy" id="2594499"/>
    <lineage>
        <taxon>Eukaryota</taxon>
        <taxon>Viridiplantae</taxon>
        <taxon>Streptophyta</taxon>
        <taxon>Embryophyta</taxon>
        <taxon>Tracheophyta</taxon>
        <taxon>Spermatophyta</taxon>
        <taxon>Magnoliopsida</taxon>
        <taxon>eudicotyledons</taxon>
        <taxon>Gunneridae</taxon>
        <taxon>Pentapetalae</taxon>
        <taxon>rosids</taxon>
        <taxon>fabids</taxon>
        <taxon>Rosales</taxon>
        <taxon>Rhamnaceae</taxon>
        <taxon>rhamnoid group</taxon>
        <taxon>Rhamneae</taxon>
        <taxon>Rhamnella</taxon>
    </lineage>
</organism>
<gene>
    <name evidence="18" type="ORF">FNV43_RR13172</name>
</gene>
<dbReference type="InterPro" id="IPR013210">
    <property type="entry name" value="LRR_N_plant-typ"/>
</dbReference>
<dbReference type="Gene3D" id="1.10.510.10">
    <property type="entry name" value="Transferase(Phosphotransferase) domain 1"/>
    <property type="match status" value="1"/>
</dbReference>
<dbReference type="PROSITE" id="PS50011">
    <property type="entry name" value="PROTEIN_KINASE_DOM"/>
    <property type="match status" value="1"/>
</dbReference>
<dbReference type="InterPro" id="IPR010021">
    <property type="entry name" value="PGPP1/Gep4"/>
</dbReference>
<dbReference type="SUPFAM" id="SSF52058">
    <property type="entry name" value="L domain-like"/>
    <property type="match status" value="1"/>
</dbReference>
<evidence type="ECO:0000256" key="3">
    <source>
        <dbReference type="ARBA" id="ARBA00022527"/>
    </source>
</evidence>
<dbReference type="Proteomes" id="UP000796880">
    <property type="component" value="Unassembled WGS sequence"/>
</dbReference>
<protein>
    <recommendedName>
        <fullName evidence="2">non-specific serine/threonine protein kinase</fullName>
        <ecNumber evidence="2">2.7.11.1</ecNumber>
    </recommendedName>
</protein>
<dbReference type="InterPro" id="IPR006549">
    <property type="entry name" value="HAD-SF_hydro_IIIA"/>
</dbReference>
<dbReference type="Pfam" id="PF00069">
    <property type="entry name" value="Pkinase"/>
    <property type="match status" value="1"/>
</dbReference>
<feature type="domain" description="Protein kinase" evidence="17">
    <location>
        <begin position="752"/>
        <end position="999"/>
    </location>
</feature>
<dbReference type="EC" id="2.7.11.1" evidence="2"/>
<dbReference type="Gene3D" id="3.80.10.10">
    <property type="entry name" value="Ribonuclease Inhibitor"/>
    <property type="match status" value="3"/>
</dbReference>
<keyword evidence="3" id="KW-0723">Serine/threonine-protein kinase</keyword>